<dbReference type="Pfam" id="PF00884">
    <property type="entry name" value="Sulfatase"/>
    <property type="match status" value="1"/>
</dbReference>
<proteinExistence type="inferred from homology"/>
<evidence type="ECO:0000256" key="4">
    <source>
        <dbReference type="SAM" id="MobiDB-lite"/>
    </source>
</evidence>
<feature type="region of interest" description="Disordered" evidence="4">
    <location>
        <begin position="458"/>
        <end position="507"/>
    </location>
</feature>
<comment type="similarity">
    <text evidence="1">Belongs to the sulfatase family.</text>
</comment>
<dbReference type="PANTHER" id="PTHR42693">
    <property type="entry name" value="ARYLSULFATASE FAMILY MEMBER"/>
    <property type="match status" value="1"/>
</dbReference>
<dbReference type="GO" id="GO:0004065">
    <property type="term" value="F:arylsulfatase activity"/>
    <property type="evidence" value="ECO:0007669"/>
    <property type="project" value="TreeGrafter"/>
</dbReference>
<dbReference type="RefSeq" id="WP_183306383.1">
    <property type="nucleotide sequence ID" value="NZ_JACIEP010000004.1"/>
</dbReference>
<evidence type="ECO:0000256" key="2">
    <source>
        <dbReference type="ARBA" id="ARBA00022801"/>
    </source>
</evidence>
<keyword evidence="5" id="KW-0732">Signal</keyword>
<dbReference type="InterPro" id="IPR000917">
    <property type="entry name" value="Sulfatase_N"/>
</dbReference>
<evidence type="ECO:0000313" key="8">
    <source>
        <dbReference type="Proteomes" id="UP000555103"/>
    </source>
</evidence>
<dbReference type="EMBL" id="JACIEP010000004">
    <property type="protein sequence ID" value="MBB4035442.1"/>
    <property type="molecule type" value="Genomic_DNA"/>
</dbReference>
<name>A0A840CSD1_9BACT</name>
<feature type="chain" id="PRO_5032886506" evidence="5">
    <location>
        <begin position="23"/>
        <end position="507"/>
    </location>
</feature>
<sequence length="507" mass="56844">MSKIIKIGGVVLASGLSLSVAAQHKQVKEENTKRPNLLLFIADDWSYPHAGVYGDKTVKTPAFDFVANNGMLFSTALCAAPTSTASRAAILTGKYSHALGGTGNLWSLFPKDMPTYAKTLDQNGYSVGYTKKGWGPGKFEDGAWADNPAGHYSDNLKKFIQDAQSENKPFCFWYGSKYPHRPYEKGKGRDNGIDPDKLIMPEYLPDTPQARIDMADYYYYVERLDYELEETIRILRETGEFDNTLIIVTGDNGMPFPRAKASLYDAGTLEPFAVMWGNKIGPGIVCNQAVSLTDICPTFLTAAGLPVPKDVQGTDLLPLLLENKPLKREFVNSGRERHGYNARVNHVGYPSRSLRSDDFLLIHNYYPERYPGGDPKNEFNELGGHSDVDSSPTKTEIIARKDESYFTPYYDRAFTFRPEWELYDVKKDPSQFFNLANDPQYTKKLNDLKAKMKKWQEQTVDPRVKGPTDLWDHTPYFGKANTDAAGGGQKGKGKGKGKRHQVEQTEE</sequence>
<gene>
    <name evidence="7" type="ORF">GGR21_001335</name>
</gene>
<feature type="modified residue" description="3-oxoalanine (Ser)" evidence="3">
    <location>
        <position position="83"/>
    </location>
</feature>
<dbReference type="SUPFAM" id="SSF53649">
    <property type="entry name" value="Alkaline phosphatase-like"/>
    <property type="match status" value="1"/>
</dbReference>
<dbReference type="PANTHER" id="PTHR42693:SF53">
    <property type="entry name" value="ENDO-4-O-SULFATASE"/>
    <property type="match status" value="1"/>
</dbReference>
<organism evidence="7 8">
    <name type="scientific">Dysgonomonas hofstadii</name>
    <dbReference type="NCBI Taxonomy" id="637886"/>
    <lineage>
        <taxon>Bacteria</taxon>
        <taxon>Pseudomonadati</taxon>
        <taxon>Bacteroidota</taxon>
        <taxon>Bacteroidia</taxon>
        <taxon>Bacteroidales</taxon>
        <taxon>Dysgonomonadaceae</taxon>
        <taxon>Dysgonomonas</taxon>
    </lineage>
</organism>
<evidence type="ECO:0000259" key="6">
    <source>
        <dbReference type="Pfam" id="PF00884"/>
    </source>
</evidence>
<comment type="caution">
    <text evidence="7">The sequence shown here is derived from an EMBL/GenBank/DDBJ whole genome shotgun (WGS) entry which is preliminary data.</text>
</comment>
<evidence type="ECO:0000256" key="1">
    <source>
        <dbReference type="ARBA" id="ARBA00008779"/>
    </source>
</evidence>
<evidence type="ECO:0000256" key="5">
    <source>
        <dbReference type="SAM" id="SignalP"/>
    </source>
</evidence>
<feature type="domain" description="Sulfatase N-terminal" evidence="6">
    <location>
        <begin position="35"/>
        <end position="304"/>
    </location>
</feature>
<dbReference type="InterPro" id="IPR050738">
    <property type="entry name" value="Sulfatase"/>
</dbReference>
<reference evidence="7 8" key="1">
    <citation type="submission" date="2020-08" db="EMBL/GenBank/DDBJ databases">
        <title>Genomic Encyclopedia of Type Strains, Phase IV (KMG-IV): sequencing the most valuable type-strain genomes for metagenomic binning, comparative biology and taxonomic classification.</title>
        <authorList>
            <person name="Goeker M."/>
        </authorList>
    </citation>
    <scope>NUCLEOTIDE SEQUENCE [LARGE SCALE GENOMIC DNA]</scope>
    <source>
        <strain evidence="7 8">DSM 104969</strain>
    </source>
</reference>
<keyword evidence="2" id="KW-0378">Hydrolase</keyword>
<dbReference type="CDD" id="cd16027">
    <property type="entry name" value="SGSH"/>
    <property type="match status" value="1"/>
</dbReference>
<dbReference type="Proteomes" id="UP000555103">
    <property type="component" value="Unassembled WGS sequence"/>
</dbReference>
<keyword evidence="8" id="KW-1185">Reference proteome</keyword>
<protein>
    <submittedName>
        <fullName evidence="7">Arylsulfatase A-like enzyme</fullName>
    </submittedName>
</protein>
<dbReference type="AlphaFoldDB" id="A0A840CSD1"/>
<evidence type="ECO:0000256" key="3">
    <source>
        <dbReference type="PIRSR" id="PIRSR600917-52"/>
    </source>
</evidence>
<comment type="PTM">
    <text evidence="3">The conversion to 3-oxoalanine (also known as C-formylglycine, FGly), of a serine or cysteine residue in prokaryotes and of a cysteine residue in eukaryotes, is critical for catalytic activity.</text>
</comment>
<feature type="signal peptide" evidence="5">
    <location>
        <begin position="1"/>
        <end position="22"/>
    </location>
</feature>
<feature type="compositionally biased region" description="Basic and acidic residues" evidence="4">
    <location>
        <begin position="458"/>
        <end position="472"/>
    </location>
</feature>
<evidence type="ECO:0000313" key="7">
    <source>
        <dbReference type="EMBL" id="MBB4035442.1"/>
    </source>
</evidence>
<dbReference type="Gene3D" id="3.40.720.10">
    <property type="entry name" value="Alkaline Phosphatase, subunit A"/>
    <property type="match status" value="1"/>
</dbReference>
<accession>A0A840CSD1</accession>
<dbReference type="InterPro" id="IPR017850">
    <property type="entry name" value="Alkaline_phosphatase_core_sf"/>
</dbReference>